<dbReference type="PANTHER" id="PTHR31223">
    <property type="entry name" value="LOG FAMILY PROTEIN YJL055W"/>
    <property type="match status" value="1"/>
</dbReference>
<evidence type="ECO:0000313" key="6">
    <source>
        <dbReference type="EMBL" id="KAJ0977808.1"/>
    </source>
</evidence>
<keyword evidence="7" id="KW-1185">Reference proteome</keyword>
<dbReference type="OrthoDB" id="414463at2759"/>
<dbReference type="Pfam" id="PF03641">
    <property type="entry name" value="Lysine_decarbox"/>
    <property type="match status" value="1"/>
</dbReference>
<protein>
    <recommendedName>
        <fullName evidence="2">cytokinin riboside 5'-monophosphate phosphoribohydrolase</fullName>
        <ecNumber evidence="2">3.2.2.n1</ecNumber>
    </recommendedName>
</protein>
<dbReference type="Gene3D" id="3.40.50.450">
    <property type="match status" value="1"/>
</dbReference>
<organism evidence="6 7">
    <name type="scientific">Dioscorea zingiberensis</name>
    <dbReference type="NCBI Taxonomy" id="325984"/>
    <lineage>
        <taxon>Eukaryota</taxon>
        <taxon>Viridiplantae</taxon>
        <taxon>Streptophyta</taxon>
        <taxon>Embryophyta</taxon>
        <taxon>Tracheophyta</taxon>
        <taxon>Spermatophyta</taxon>
        <taxon>Magnoliopsida</taxon>
        <taxon>Liliopsida</taxon>
        <taxon>Dioscoreales</taxon>
        <taxon>Dioscoreaceae</taxon>
        <taxon>Dioscorea</taxon>
    </lineage>
</organism>
<dbReference type="GO" id="GO:0005829">
    <property type="term" value="C:cytosol"/>
    <property type="evidence" value="ECO:0007669"/>
    <property type="project" value="TreeGrafter"/>
</dbReference>
<evidence type="ECO:0000256" key="4">
    <source>
        <dbReference type="ARBA" id="ARBA00047718"/>
    </source>
</evidence>
<dbReference type="EC" id="3.2.2.n1" evidence="2"/>
<evidence type="ECO:0000256" key="1">
    <source>
        <dbReference type="ARBA" id="ARBA00006763"/>
    </source>
</evidence>
<comment type="catalytic activity">
    <reaction evidence="5">
        <text>9-ribosyl-trans-zeatin 5'-phosphate + H2O = trans-zeatin + D-ribose 5-phosphate</text>
        <dbReference type="Rhea" id="RHEA:48564"/>
        <dbReference type="ChEBI" id="CHEBI:15377"/>
        <dbReference type="ChEBI" id="CHEBI:16522"/>
        <dbReference type="ChEBI" id="CHEBI:78346"/>
        <dbReference type="ChEBI" id="CHEBI:87947"/>
        <dbReference type="EC" id="3.2.2.n1"/>
    </reaction>
</comment>
<comment type="caution">
    <text evidence="6">The sequence shown here is derived from an EMBL/GenBank/DDBJ whole genome shotgun (WGS) entry which is preliminary data.</text>
</comment>
<keyword evidence="3" id="KW-0203">Cytokinin biosynthesis</keyword>
<dbReference type="EMBL" id="JAGGNH010000003">
    <property type="protein sequence ID" value="KAJ0977808.1"/>
    <property type="molecule type" value="Genomic_DNA"/>
</dbReference>
<dbReference type="InterPro" id="IPR031100">
    <property type="entry name" value="LOG_fam"/>
</dbReference>
<sequence length="102" mass="11738">MARRSNAFVALPSLRGYGTLEELFEVITWAQLGIHDKLVGLLNVDKYYNSLLSFIDKVVVEGFINPATRHIIISAPTKKELVKKLEEYLRHLGKLVRDIWEK</sequence>
<evidence type="ECO:0000256" key="3">
    <source>
        <dbReference type="ARBA" id="ARBA00022712"/>
    </source>
</evidence>
<reference evidence="6" key="2">
    <citation type="journal article" date="2022" name="Hortic Res">
        <title>The genome of Dioscorea zingiberensis sheds light on the biosynthesis, origin and evolution of the medicinally important diosgenin saponins.</title>
        <authorList>
            <person name="Li Y."/>
            <person name="Tan C."/>
            <person name="Li Z."/>
            <person name="Guo J."/>
            <person name="Li S."/>
            <person name="Chen X."/>
            <person name="Wang C."/>
            <person name="Dai X."/>
            <person name="Yang H."/>
            <person name="Song W."/>
            <person name="Hou L."/>
            <person name="Xu J."/>
            <person name="Tong Z."/>
            <person name="Xu A."/>
            <person name="Yuan X."/>
            <person name="Wang W."/>
            <person name="Yang Q."/>
            <person name="Chen L."/>
            <person name="Sun Z."/>
            <person name="Wang K."/>
            <person name="Pan B."/>
            <person name="Chen J."/>
            <person name="Bao Y."/>
            <person name="Liu F."/>
            <person name="Qi X."/>
            <person name="Gang D.R."/>
            <person name="Wen J."/>
            <person name="Li J."/>
        </authorList>
    </citation>
    <scope>NUCLEOTIDE SEQUENCE</scope>
    <source>
        <strain evidence="6">Dzin_1.0</strain>
    </source>
</reference>
<dbReference type="PANTHER" id="PTHR31223:SF90">
    <property type="entry name" value="CYTOKININ RIBOSIDE 5'-MONOPHOSPHATE PHOSPHORIBOHYDROLASE LOG6-RELATED"/>
    <property type="match status" value="1"/>
</dbReference>
<evidence type="ECO:0000256" key="5">
    <source>
        <dbReference type="ARBA" id="ARBA00049153"/>
    </source>
</evidence>
<accession>A0A9D5HIN7</accession>
<dbReference type="Proteomes" id="UP001085076">
    <property type="component" value="Miscellaneous, Linkage group lg03"/>
</dbReference>
<dbReference type="GO" id="GO:0016799">
    <property type="term" value="F:hydrolase activity, hydrolyzing N-glycosyl compounds"/>
    <property type="evidence" value="ECO:0007669"/>
    <property type="project" value="TreeGrafter"/>
</dbReference>
<gene>
    <name evidence="6" type="ORF">J5N97_013282</name>
</gene>
<evidence type="ECO:0000256" key="2">
    <source>
        <dbReference type="ARBA" id="ARBA00012205"/>
    </source>
</evidence>
<reference evidence="6" key="1">
    <citation type="submission" date="2021-03" db="EMBL/GenBank/DDBJ databases">
        <authorList>
            <person name="Li Z."/>
            <person name="Yang C."/>
        </authorList>
    </citation>
    <scope>NUCLEOTIDE SEQUENCE</scope>
    <source>
        <strain evidence="6">Dzin_1.0</strain>
        <tissue evidence="6">Leaf</tissue>
    </source>
</reference>
<comment type="catalytic activity">
    <reaction evidence="4">
        <text>N(6)-(dimethylallyl)adenosine 5'-phosphate + H2O = N(6)-dimethylallyladenine + D-ribose 5-phosphate</text>
        <dbReference type="Rhea" id="RHEA:48560"/>
        <dbReference type="ChEBI" id="CHEBI:15377"/>
        <dbReference type="ChEBI" id="CHEBI:17660"/>
        <dbReference type="ChEBI" id="CHEBI:57526"/>
        <dbReference type="ChEBI" id="CHEBI:78346"/>
        <dbReference type="EC" id="3.2.2.n1"/>
    </reaction>
</comment>
<evidence type="ECO:0000313" key="7">
    <source>
        <dbReference type="Proteomes" id="UP001085076"/>
    </source>
</evidence>
<dbReference type="AlphaFoldDB" id="A0A9D5HIN7"/>
<dbReference type="GO" id="GO:0005634">
    <property type="term" value="C:nucleus"/>
    <property type="evidence" value="ECO:0007669"/>
    <property type="project" value="TreeGrafter"/>
</dbReference>
<dbReference type="GO" id="GO:0009691">
    <property type="term" value="P:cytokinin biosynthetic process"/>
    <property type="evidence" value="ECO:0007669"/>
    <property type="project" value="UniProtKB-KW"/>
</dbReference>
<name>A0A9D5HIN7_9LILI</name>
<dbReference type="SUPFAM" id="SSF102405">
    <property type="entry name" value="MCP/YpsA-like"/>
    <property type="match status" value="1"/>
</dbReference>
<comment type="similarity">
    <text evidence="1">Belongs to the LOG family.</text>
</comment>
<proteinExistence type="inferred from homology"/>